<dbReference type="SUPFAM" id="SSF55008">
    <property type="entry name" value="HMA, heavy metal-associated domain"/>
    <property type="match status" value="1"/>
</dbReference>
<dbReference type="Pfam" id="PF25869">
    <property type="entry name" value="3HB_CusB"/>
    <property type="match status" value="1"/>
</dbReference>
<dbReference type="InterPro" id="IPR051909">
    <property type="entry name" value="MFP_Cation_Efflux"/>
</dbReference>
<keyword evidence="4" id="KW-0812">Transmembrane</keyword>
<dbReference type="Proteomes" id="UP000190852">
    <property type="component" value="Unassembled WGS sequence"/>
</dbReference>
<dbReference type="GO" id="GO:0016020">
    <property type="term" value="C:membrane"/>
    <property type="evidence" value="ECO:0007669"/>
    <property type="project" value="InterPro"/>
</dbReference>
<evidence type="ECO:0000256" key="4">
    <source>
        <dbReference type="SAM" id="Phobius"/>
    </source>
</evidence>
<evidence type="ECO:0000256" key="3">
    <source>
        <dbReference type="SAM" id="MobiDB-lite"/>
    </source>
</evidence>
<dbReference type="InterPro" id="IPR058792">
    <property type="entry name" value="Beta-barrel_RND_2"/>
</dbReference>
<dbReference type="EMBL" id="FUYQ01000001">
    <property type="protein sequence ID" value="SKB26271.1"/>
    <property type="molecule type" value="Genomic_DNA"/>
</dbReference>
<dbReference type="Gene3D" id="2.40.30.170">
    <property type="match status" value="1"/>
</dbReference>
<accession>A0A1T4ZU36</accession>
<keyword evidence="2" id="KW-0813">Transport</keyword>
<dbReference type="InterPro" id="IPR036163">
    <property type="entry name" value="HMA_dom_sf"/>
</dbReference>
<dbReference type="Gene3D" id="6.10.140.730">
    <property type="match status" value="1"/>
</dbReference>
<dbReference type="Pfam" id="PF25919">
    <property type="entry name" value="BSH_CusB"/>
    <property type="match status" value="1"/>
</dbReference>
<dbReference type="InterPro" id="IPR058791">
    <property type="entry name" value="3HB_CusB"/>
</dbReference>
<dbReference type="PANTHER" id="PTHR30097:SF15">
    <property type="entry name" value="CATION EFFLUX SYSTEM PROTEIN CUSB"/>
    <property type="match status" value="1"/>
</dbReference>
<reference evidence="7" key="1">
    <citation type="submission" date="2017-02" db="EMBL/GenBank/DDBJ databases">
        <authorList>
            <person name="Varghese N."/>
            <person name="Submissions S."/>
        </authorList>
    </citation>
    <scope>NUCLEOTIDE SEQUENCE [LARGE SCALE GENOMIC DNA]</scope>
    <source>
        <strain evidence="7">DSM 24967</strain>
    </source>
</reference>
<dbReference type="PANTHER" id="PTHR30097">
    <property type="entry name" value="CATION EFFLUX SYSTEM PROTEIN CUSB"/>
    <property type="match status" value="1"/>
</dbReference>
<dbReference type="GO" id="GO:0060003">
    <property type="term" value="P:copper ion export"/>
    <property type="evidence" value="ECO:0007669"/>
    <property type="project" value="TreeGrafter"/>
</dbReference>
<keyword evidence="4" id="KW-1133">Transmembrane helix</keyword>
<dbReference type="Gene3D" id="2.40.420.20">
    <property type="match status" value="1"/>
</dbReference>
<dbReference type="InterPro" id="IPR058649">
    <property type="entry name" value="CzcB_C"/>
</dbReference>
<dbReference type="GO" id="GO:0015679">
    <property type="term" value="P:plasma membrane copper ion transport"/>
    <property type="evidence" value="ECO:0007669"/>
    <property type="project" value="TreeGrafter"/>
</dbReference>
<dbReference type="InterPro" id="IPR058790">
    <property type="entry name" value="BSH_CusB"/>
</dbReference>
<dbReference type="Pfam" id="PF25975">
    <property type="entry name" value="CzcB_C"/>
    <property type="match status" value="1"/>
</dbReference>
<keyword evidence="7" id="KW-1185">Reference proteome</keyword>
<evidence type="ECO:0000256" key="2">
    <source>
        <dbReference type="ARBA" id="ARBA00022448"/>
    </source>
</evidence>
<feature type="region of interest" description="Disordered" evidence="3">
    <location>
        <begin position="439"/>
        <end position="458"/>
    </location>
</feature>
<sequence>MKTIKDIIKLKAVRYTALILGGFLLGWAFFSPNQSNQASTHDHEHAAGEAESEVWTCSMHPQIKQDKPGKCPLCAMDLIPLRKGGGEGGEAVDPNAIQLSEEAIALANVQTTRVSRGNPVKTMRLYGKIAPDERSLQSQTAHVSGRIETLNVAFTGQTVQKGQTLATLYSPELFNAQQELLEAIRMQQPMLVTAAREKLAYWKLTPEQIAAIEKSGKPSSTVAIKANVSGVVMTKRVNTGDYVSQGGVLFDIANLSKVWALFDAYEADLPFIKKGDKISFTLQALPGRTFTGIVAFIDPMIDPTTRTARVRVETGNPGMEFKPEMYATAQLEASLRGHDNQLVIPQSAVLWTGKRSVVYVKQPNVNVPAFLLREIDLGPSLGGSYVVLAGLNEGEEIVTNGVFSIDASAQLEGKRSMMNPVEAKPVTGHEGHVMPAQNAAPQTNHSSAHMQGMSESNKTKSFTLEVKGSCGMCKERIETTAKGVAGVTEAVWNQETKVLKLQIDTNKTSLQAVSKAIAKVGHDTSLHKADKAVYDALPGCCHYRE</sequence>
<dbReference type="PROSITE" id="PS50846">
    <property type="entry name" value="HMA_2"/>
    <property type="match status" value="1"/>
</dbReference>
<dbReference type="SUPFAM" id="SSF111369">
    <property type="entry name" value="HlyD-like secretion proteins"/>
    <property type="match status" value="1"/>
</dbReference>
<dbReference type="Pfam" id="PF19335">
    <property type="entry name" value="HMBD"/>
    <property type="match status" value="1"/>
</dbReference>
<feature type="domain" description="HMA" evidence="5">
    <location>
        <begin position="459"/>
        <end position="525"/>
    </location>
</feature>
<dbReference type="Pfam" id="PF25954">
    <property type="entry name" value="Beta-barrel_RND_2"/>
    <property type="match status" value="1"/>
</dbReference>
<organism evidence="6 7">
    <name type="scientific">Parabacteroides chartae</name>
    <dbReference type="NCBI Taxonomy" id="1037355"/>
    <lineage>
        <taxon>Bacteria</taxon>
        <taxon>Pseudomonadati</taxon>
        <taxon>Bacteroidota</taxon>
        <taxon>Bacteroidia</taxon>
        <taxon>Bacteroidales</taxon>
        <taxon>Tannerellaceae</taxon>
        <taxon>Parabacteroides</taxon>
    </lineage>
</organism>
<keyword evidence="4" id="KW-0472">Membrane</keyword>
<gene>
    <name evidence="6" type="ORF">SAMN05660349_00128</name>
</gene>
<evidence type="ECO:0000259" key="5">
    <source>
        <dbReference type="PROSITE" id="PS50846"/>
    </source>
</evidence>
<evidence type="ECO:0000313" key="7">
    <source>
        <dbReference type="Proteomes" id="UP000190852"/>
    </source>
</evidence>
<dbReference type="InterPro" id="IPR006121">
    <property type="entry name" value="HMA_dom"/>
</dbReference>
<name>A0A1T4ZU36_9BACT</name>
<dbReference type="NCBIfam" id="TIGR01730">
    <property type="entry name" value="RND_mfp"/>
    <property type="match status" value="1"/>
</dbReference>
<dbReference type="CDD" id="cd00371">
    <property type="entry name" value="HMA"/>
    <property type="match status" value="1"/>
</dbReference>
<protein>
    <submittedName>
        <fullName evidence="6">Membrane fusion protein, Cu(I)/Ag(I) efflux system</fullName>
    </submittedName>
</protein>
<dbReference type="RefSeq" id="WP_079681905.1">
    <property type="nucleotide sequence ID" value="NZ_FUYQ01000001.1"/>
</dbReference>
<dbReference type="InterPro" id="IPR006143">
    <property type="entry name" value="RND_pump_MFP"/>
</dbReference>
<dbReference type="FunFam" id="2.40.30.170:FF:000010">
    <property type="entry name" value="Efflux RND transporter periplasmic adaptor subunit"/>
    <property type="match status" value="1"/>
</dbReference>
<dbReference type="AlphaFoldDB" id="A0A1T4ZU36"/>
<evidence type="ECO:0000256" key="1">
    <source>
        <dbReference type="ARBA" id="ARBA00009477"/>
    </source>
</evidence>
<proteinExistence type="inferred from homology"/>
<dbReference type="GO" id="GO:0046914">
    <property type="term" value="F:transition metal ion binding"/>
    <property type="evidence" value="ECO:0007669"/>
    <property type="project" value="TreeGrafter"/>
</dbReference>
<dbReference type="GO" id="GO:0022857">
    <property type="term" value="F:transmembrane transporter activity"/>
    <property type="evidence" value="ECO:0007669"/>
    <property type="project" value="InterPro"/>
</dbReference>
<comment type="similarity">
    <text evidence="1">Belongs to the membrane fusion protein (MFP) (TC 8.A.1) family.</text>
</comment>
<dbReference type="InterPro" id="IPR045800">
    <property type="entry name" value="HMBD"/>
</dbReference>
<evidence type="ECO:0000313" key="6">
    <source>
        <dbReference type="EMBL" id="SKB26271.1"/>
    </source>
</evidence>
<feature type="transmembrane region" description="Helical" evidence="4">
    <location>
        <begin position="12"/>
        <end position="30"/>
    </location>
</feature>
<dbReference type="GO" id="GO:0030288">
    <property type="term" value="C:outer membrane-bounded periplasmic space"/>
    <property type="evidence" value="ECO:0007669"/>
    <property type="project" value="TreeGrafter"/>
</dbReference>
<dbReference type="Gene3D" id="3.30.70.100">
    <property type="match status" value="1"/>
</dbReference>